<organism evidence="1 2">
    <name type="scientific">Methylomonas rapida</name>
    <dbReference type="NCBI Taxonomy" id="2963939"/>
    <lineage>
        <taxon>Bacteria</taxon>
        <taxon>Pseudomonadati</taxon>
        <taxon>Pseudomonadota</taxon>
        <taxon>Gammaproteobacteria</taxon>
        <taxon>Methylococcales</taxon>
        <taxon>Methylococcaceae</taxon>
        <taxon>Methylomonas</taxon>
    </lineage>
</organism>
<dbReference type="Proteomes" id="UP001162780">
    <property type="component" value="Chromosome"/>
</dbReference>
<proteinExistence type="predicted"/>
<protein>
    <submittedName>
        <fullName evidence="1">Uncharacterized protein</fullName>
    </submittedName>
</protein>
<accession>A0ABY7GDQ1</accession>
<evidence type="ECO:0000313" key="2">
    <source>
        <dbReference type="Proteomes" id="UP001162780"/>
    </source>
</evidence>
<reference evidence="1" key="1">
    <citation type="submission" date="2022-11" db="EMBL/GenBank/DDBJ databases">
        <title>Methylomonas rapida sp. nov., Carotenoid-Producing Obligate Methanotrophs with High Growth Characteristics and Biotechnological Potential.</title>
        <authorList>
            <person name="Tikhonova E.N."/>
            <person name="Suleimanov R.Z."/>
            <person name="Miroshnikov K."/>
            <person name="Oshkin I.Y."/>
            <person name="Belova S.E."/>
            <person name="Danilova O.V."/>
            <person name="Ashikhmin A."/>
            <person name="Konopkin A."/>
            <person name="But S.Y."/>
            <person name="Khmelenina V.N."/>
            <person name="Kuznetsov N."/>
            <person name="Pimenov N.V."/>
            <person name="Dedysh S.N."/>
        </authorList>
    </citation>
    <scope>NUCLEOTIDE SEQUENCE</scope>
    <source>
        <strain evidence="1">MP1</strain>
    </source>
</reference>
<name>A0ABY7GDQ1_9GAMM</name>
<keyword evidence="2" id="KW-1185">Reference proteome</keyword>
<dbReference type="EMBL" id="CP113517">
    <property type="protein sequence ID" value="WAR43417.1"/>
    <property type="molecule type" value="Genomic_DNA"/>
</dbReference>
<sequence length="71" mass="8033">MTDFNPETELKSLFELSDYALMSWLAVESPGDRRRQKALELLAEASMLLCNALKNLGAVSPECEGWHAYDR</sequence>
<evidence type="ECO:0000313" key="1">
    <source>
        <dbReference type="EMBL" id="WAR43417.1"/>
    </source>
</evidence>
<dbReference type="RefSeq" id="WP_255188384.1">
    <property type="nucleotide sequence ID" value="NZ_CP113517.1"/>
</dbReference>
<gene>
    <name evidence="1" type="ORF">NM686_013600</name>
</gene>